<evidence type="ECO:0000259" key="7">
    <source>
        <dbReference type="SMART" id="SM00181"/>
    </source>
</evidence>
<dbReference type="STRING" id="4533.J3LF18"/>
<keyword evidence="5" id="KW-0472">Membrane</keyword>
<name>J3LF18_ORYBR</name>
<feature type="transmembrane region" description="Helical" evidence="5">
    <location>
        <begin position="485"/>
        <end position="510"/>
    </location>
</feature>
<accession>J3LF18</accession>
<dbReference type="SMART" id="SM00181">
    <property type="entry name" value="EGF"/>
    <property type="match status" value="2"/>
</dbReference>
<dbReference type="InterPro" id="IPR018097">
    <property type="entry name" value="EGF_Ca-bd_CS"/>
</dbReference>
<comment type="subcellular location">
    <subcellularLocation>
        <location evidence="1">Membrane</location>
        <topology evidence="1">Single-pass membrane protein</topology>
    </subcellularLocation>
</comment>
<dbReference type="GO" id="GO:0030247">
    <property type="term" value="F:polysaccharide binding"/>
    <property type="evidence" value="ECO:0007669"/>
    <property type="project" value="InterPro"/>
</dbReference>
<evidence type="ECO:0000256" key="2">
    <source>
        <dbReference type="ARBA" id="ARBA00022536"/>
    </source>
</evidence>
<dbReference type="OMA" id="IRWAVAN"/>
<dbReference type="AlphaFoldDB" id="J3LF18"/>
<dbReference type="FunFam" id="2.10.25.10:FF:000583">
    <property type="entry name" value="Os02g0633066 protein"/>
    <property type="match status" value="1"/>
</dbReference>
<evidence type="ECO:0000256" key="5">
    <source>
        <dbReference type="SAM" id="Phobius"/>
    </source>
</evidence>
<dbReference type="InterPro" id="IPR009030">
    <property type="entry name" value="Growth_fac_rcpt_cys_sf"/>
</dbReference>
<dbReference type="SMART" id="SM00179">
    <property type="entry name" value="EGF_CA"/>
    <property type="match status" value="1"/>
</dbReference>
<sequence length="521" mass="56637">MNPSLIVLPVVRGDIDVTYPFGIAPGCFRQGFELTCRNTTKTPRLYLGDGTTEVALVIGSLSLVSVPMYFNITVRPDIDIYNMSWVSPADGISVSDNNIFYIIGCNFDATLFEYGTGDLVGSCMSRCDGEKLPLGGPCNGMGCCSIQFSRSLRGFQSMLLVRSDGIPGTAQSDPVHPGFMAFMSNGYYEPNTSEIFSGWTNASSVEGMVVQFASIEQPTCERAQASNTSYACSSSSNCRDVSTGGYSCDCSPYGSGNAYILDGCIGYNPTHKEQCSTSCGGMEIPFPFGVEEGCFADERFRLYCTKDNLTVCELGAAQYRVTALSLENGTLTVSNMMNDTNYGKEEIIIQTTNDGGTSFSVPVEDTFDLSMEYAIIIRWAVANLTCEVAPQKNSTYACRSSHSYCLNVTHREQFMGYRCKCSSGYEGNPYIKDGCTDINECLLPNYCNGTCQNLPGNYTCTSCPRRKEFDPIKRKCVTSAKQRNLLLGIATGIGCGLGSILIALGAMILANKWKKGIQKRI</sequence>
<keyword evidence="3" id="KW-0732">Signal</keyword>
<dbReference type="Proteomes" id="UP000006038">
    <property type="component" value="Unassembled WGS sequence"/>
</dbReference>
<evidence type="ECO:0008006" key="10">
    <source>
        <dbReference type="Google" id="ProtNLM"/>
    </source>
</evidence>
<dbReference type="InterPro" id="IPR001881">
    <property type="entry name" value="EGF-like_Ca-bd_dom"/>
</dbReference>
<evidence type="ECO:0000256" key="1">
    <source>
        <dbReference type="ARBA" id="ARBA00004167"/>
    </source>
</evidence>
<feature type="domain" description="EGF-like" evidence="7">
    <location>
        <begin position="385"/>
        <end position="436"/>
    </location>
</feature>
<protein>
    <recommendedName>
        <fullName evidence="10">EGF-like calcium-binding domain-containing protein</fullName>
    </recommendedName>
</protein>
<evidence type="ECO:0000256" key="4">
    <source>
        <dbReference type="ARBA" id="ARBA00023157"/>
    </source>
</evidence>
<dbReference type="EnsemblPlants" id="OB02G32350.1">
    <property type="protein sequence ID" value="OB02G32350.1"/>
    <property type="gene ID" value="OB02G32350"/>
</dbReference>
<evidence type="ECO:0000313" key="8">
    <source>
        <dbReference type="EnsemblPlants" id="OB02G32350.1"/>
    </source>
</evidence>
<dbReference type="PROSITE" id="PS01187">
    <property type="entry name" value="EGF_CA"/>
    <property type="match status" value="1"/>
</dbReference>
<keyword evidence="2" id="KW-0245">EGF-like domain</keyword>
<keyword evidence="5" id="KW-0812">Transmembrane</keyword>
<dbReference type="GO" id="GO:0005509">
    <property type="term" value="F:calcium ion binding"/>
    <property type="evidence" value="ECO:0007669"/>
    <property type="project" value="InterPro"/>
</dbReference>
<keyword evidence="5" id="KW-1133">Transmembrane helix</keyword>
<dbReference type="eggNOG" id="ENOG502SJK0">
    <property type="taxonomic scope" value="Eukaryota"/>
</dbReference>
<reference evidence="8" key="1">
    <citation type="submission" date="2013-04" db="UniProtKB">
        <authorList>
            <consortium name="EnsemblPlants"/>
        </authorList>
    </citation>
    <scope>IDENTIFICATION</scope>
</reference>
<dbReference type="SUPFAM" id="SSF57184">
    <property type="entry name" value="Growth factor receptor domain"/>
    <property type="match status" value="1"/>
</dbReference>
<evidence type="ECO:0000256" key="3">
    <source>
        <dbReference type="ARBA" id="ARBA00022729"/>
    </source>
</evidence>
<proteinExistence type="predicted"/>
<feature type="domain" description="EGF-like calcium-binding" evidence="6">
    <location>
        <begin position="437"/>
        <end position="477"/>
    </location>
</feature>
<dbReference type="InterPro" id="IPR000742">
    <property type="entry name" value="EGF"/>
</dbReference>
<feature type="domain" description="EGF-like" evidence="7">
    <location>
        <begin position="440"/>
        <end position="477"/>
    </location>
</feature>
<keyword evidence="9" id="KW-1185">Reference proteome</keyword>
<dbReference type="Gramene" id="OB02G32350.1">
    <property type="protein sequence ID" value="OB02G32350.1"/>
    <property type="gene ID" value="OB02G32350"/>
</dbReference>
<dbReference type="PANTHER" id="PTHR33491">
    <property type="entry name" value="OSJNBA0016N04.9 PROTEIN"/>
    <property type="match status" value="1"/>
</dbReference>
<dbReference type="HOGENOM" id="CLU_000288_43_10_1"/>
<evidence type="ECO:0000259" key="6">
    <source>
        <dbReference type="SMART" id="SM00179"/>
    </source>
</evidence>
<dbReference type="Gene3D" id="2.10.25.10">
    <property type="entry name" value="Laminin"/>
    <property type="match status" value="2"/>
</dbReference>
<dbReference type="InterPro" id="IPR025287">
    <property type="entry name" value="WAK_GUB"/>
</dbReference>
<organism evidence="8">
    <name type="scientific">Oryza brachyantha</name>
    <name type="common">malo sina</name>
    <dbReference type="NCBI Taxonomy" id="4533"/>
    <lineage>
        <taxon>Eukaryota</taxon>
        <taxon>Viridiplantae</taxon>
        <taxon>Streptophyta</taxon>
        <taxon>Embryophyta</taxon>
        <taxon>Tracheophyta</taxon>
        <taxon>Spermatophyta</taxon>
        <taxon>Magnoliopsida</taxon>
        <taxon>Liliopsida</taxon>
        <taxon>Poales</taxon>
        <taxon>Poaceae</taxon>
        <taxon>BOP clade</taxon>
        <taxon>Oryzoideae</taxon>
        <taxon>Oryzeae</taxon>
        <taxon>Oryzinae</taxon>
        <taxon>Oryza</taxon>
    </lineage>
</organism>
<dbReference type="Pfam" id="PF13947">
    <property type="entry name" value="GUB_WAK_bind"/>
    <property type="match status" value="1"/>
</dbReference>
<keyword evidence="4" id="KW-1015">Disulfide bond</keyword>
<dbReference type="CDD" id="cd00054">
    <property type="entry name" value="EGF_CA"/>
    <property type="match status" value="1"/>
</dbReference>
<dbReference type="GO" id="GO:0016020">
    <property type="term" value="C:membrane"/>
    <property type="evidence" value="ECO:0007669"/>
    <property type="project" value="UniProtKB-SubCell"/>
</dbReference>
<evidence type="ECO:0000313" key="9">
    <source>
        <dbReference type="Proteomes" id="UP000006038"/>
    </source>
</evidence>